<organism evidence="1">
    <name type="scientific">Tanacetum cinerariifolium</name>
    <name type="common">Dalmatian daisy</name>
    <name type="synonym">Chrysanthemum cinerariifolium</name>
    <dbReference type="NCBI Taxonomy" id="118510"/>
    <lineage>
        <taxon>Eukaryota</taxon>
        <taxon>Viridiplantae</taxon>
        <taxon>Streptophyta</taxon>
        <taxon>Embryophyta</taxon>
        <taxon>Tracheophyta</taxon>
        <taxon>Spermatophyta</taxon>
        <taxon>Magnoliopsida</taxon>
        <taxon>eudicotyledons</taxon>
        <taxon>Gunneridae</taxon>
        <taxon>Pentapetalae</taxon>
        <taxon>asterids</taxon>
        <taxon>campanulids</taxon>
        <taxon>Asterales</taxon>
        <taxon>Asteraceae</taxon>
        <taxon>Asteroideae</taxon>
        <taxon>Anthemideae</taxon>
        <taxon>Anthemidinae</taxon>
        <taxon>Tanacetum</taxon>
    </lineage>
</organism>
<protein>
    <submittedName>
        <fullName evidence="1">Uncharacterized protein</fullName>
    </submittedName>
</protein>
<evidence type="ECO:0000313" key="1">
    <source>
        <dbReference type="EMBL" id="GEU84226.1"/>
    </source>
</evidence>
<comment type="caution">
    <text evidence="1">The sequence shown here is derived from an EMBL/GenBank/DDBJ whole genome shotgun (WGS) entry which is preliminary data.</text>
</comment>
<sequence>MVTNFDEFSILRSMDKVRSLLCMREDGLSAIATKLGAGEKKTMKKHSQTSRGVLVGLKMGFKPQKQYQPVLRKPNSNSSGNKKKGVEPTIKVCTTLIIDNIKKFEDLLTSRQAILVDKAGNPLKKVEFSSEYDSEDEVASVDNNMAHFMASERVCFGTQSLLEQWRNSYGNGDSDDNPYDDDMYEGQALSHKLQAICDILDIRVRGRKKK</sequence>
<reference evidence="1" key="1">
    <citation type="journal article" date="2019" name="Sci. Rep.">
        <title>Draft genome of Tanacetum cinerariifolium, the natural source of mosquito coil.</title>
        <authorList>
            <person name="Yamashiro T."/>
            <person name="Shiraishi A."/>
            <person name="Satake H."/>
            <person name="Nakayama K."/>
        </authorList>
    </citation>
    <scope>NUCLEOTIDE SEQUENCE</scope>
</reference>
<dbReference type="EMBL" id="BKCJ010008846">
    <property type="protein sequence ID" value="GEU84226.1"/>
    <property type="molecule type" value="Genomic_DNA"/>
</dbReference>
<dbReference type="AlphaFoldDB" id="A0A6L2ND85"/>
<name>A0A6L2ND85_TANCI</name>
<accession>A0A6L2ND85</accession>
<gene>
    <name evidence="1" type="ORF">Tci_056204</name>
</gene>
<proteinExistence type="predicted"/>